<feature type="compositionally biased region" description="Polar residues" evidence="1">
    <location>
        <begin position="42"/>
        <end position="51"/>
    </location>
</feature>
<dbReference type="Proteomes" id="UP000807504">
    <property type="component" value="Unassembled WGS sequence"/>
</dbReference>
<keyword evidence="3" id="KW-1185">Reference proteome</keyword>
<dbReference type="AlphaFoldDB" id="A0A8T0EMS4"/>
<feature type="region of interest" description="Disordered" evidence="1">
    <location>
        <begin position="19"/>
        <end position="75"/>
    </location>
</feature>
<reference evidence="2" key="1">
    <citation type="journal article" date="2020" name="bioRxiv">
        <title>Chromosome-level reference genome of the European wasp spider Argiope bruennichi: a resource for studies on range expansion and evolutionary adaptation.</title>
        <authorList>
            <person name="Sheffer M.M."/>
            <person name="Hoppe A."/>
            <person name="Krehenwinkel H."/>
            <person name="Uhl G."/>
            <person name="Kuss A.W."/>
            <person name="Jensen L."/>
            <person name="Jensen C."/>
            <person name="Gillespie R.G."/>
            <person name="Hoff K.J."/>
            <person name="Prost S."/>
        </authorList>
    </citation>
    <scope>NUCLEOTIDE SEQUENCE</scope>
</reference>
<proteinExistence type="predicted"/>
<comment type="caution">
    <text evidence="2">The sequence shown here is derived from an EMBL/GenBank/DDBJ whole genome shotgun (WGS) entry which is preliminary data.</text>
</comment>
<reference evidence="2" key="2">
    <citation type="submission" date="2020-06" db="EMBL/GenBank/DDBJ databases">
        <authorList>
            <person name="Sheffer M."/>
        </authorList>
    </citation>
    <scope>NUCLEOTIDE SEQUENCE</scope>
</reference>
<protein>
    <submittedName>
        <fullName evidence="2">Uncharacterized protein</fullName>
    </submittedName>
</protein>
<organism evidence="2 3">
    <name type="scientific">Argiope bruennichi</name>
    <name type="common">Wasp spider</name>
    <name type="synonym">Aranea bruennichi</name>
    <dbReference type="NCBI Taxonomy" id="94029"/>
    <lineage>
        <taxon>Eukaryota</taxon>
        <taxon>Metazoa</taxon>
        <taxon>Ecdysozoa</taxon>
        <taxon>Arthropoda</taxon>
        <taxon>Chelicerata</taxon>
        <taxon>Arachnida</taxon>
        <taxon>Araneae</taxon>
        <taxon>Araneomorphae</taxon>
        <taxon>Entelegynae</taxon>
        <taxon>Araneoidea</taxon>
        <taxon>Araneidae</taxon>
        <taxon>Argiope</taxon>
    </lineage>
</organism>
<accession>A0A8T0EMS4</accession>
<evidence type="ECO:0000313" key="3">
    <source>
        <dbReference type="Proteomes" id="UP000807504"/>
    </source>
</evidence>
<gene>
    <name evidence="2" type="ORF">HNY73_014113</name>
</gene>
<name>A0A8T0EMS4_ARGBR</name>
<sequence length="160" mass="17772">MAALEKNAPTELNQLYEKLRILKVNQHQGPRNDPDQPAPRPTTKSVVSADSSPEKTPQKNTDATQPDEDTNVDDFIPVSPRKIAKRTLSTTNEPDIETANKYALLEDYKKQEITHSEDPQSQNLSINLKIAVTPPLNPRRLLIGSDKFLPVSCTSLAPGY</sequence>
<evidence type="ECO:0000313" key="2">
    <source>
        <dbReference type="EMBL" id="KAF8777203.1"/>
    </source>
</evidence>
<evidence type="ECO:0000256" key="1">
    <source>
        <dbReference type="SAM" id="MobiDB-lite"/>
    </source>
</evidence>
<dbReference type="EMBL" id="JABXBU010002072">
    <property type="protein sequence ID" value="KAF8777203.1"/>
    <property type="molecule type" value="Genomic_DNA"/>
</dbReference>